<dbReference type="AlphaFoldDB" id="E3I5F2"/>
<keyword evidence="2" id="KW-1185">Reference proteome</keyword>
<protein>
    <submittedName>
        <fullName evidence="1">Uncharacterized protein</fullName>
    </submittedName>
</protein>
<sequence length="38" mass="4224">MSPEPSLWIIVDIKMDVVALEKKLMQAPTSLNSHNGET</sequence>
<evidence type="ECO:0000313" key="2">
    <source>
        <dbReference type="Proteomes" id="UP000001399"/>
    </source>
</evidence>
<gene>
    <name evidence="1" type="ordered locus">Rvan_2457</name>
</gene>
<name>E3I5F2_RHOVT</name>
<dbReference type="HOGENOM" id="CLU_3332337_0_0_5"/>
<dbReference type="KEGG" id="rva:Rvan_2457"/>
<accession>E3I5F2</accession>
<evidence type="ECO:0000313" key="1">
    <source>
        <dbReference type="EMBL" id="ADP71673.1"/>
    </source>
</evidence>
<reference evidence="2" key="1">
    <citation type="journal article" date="2011" name="J. Bacteriol.">
        <title>Genome sequences of eight morphologically diverse alphaproteobacteria.</title>
        <authorList>
            <consortium name="US DOE Joint Genome Institute"/>
            <person name="Brown P.J."/>
            <person name="Kysela D.T."/>
            <person name="Buechlein A."/>
            <person name="Hemmerich C."/>
            <person name="Brun Y.V."/>
        </authorList>
    </citation>
    <scope>NUCLEOTIDE SEQUENCE [LARGE SCALE GENOMIC DNA]</scope>
    <source>
        <strain evidence="2">ATCC 17100 / ATH 3.1.1 / DSM 162 / LMG 4299</strain>
    </source>
</reference>
<proteinExistence type="predicted"/>
<dbReference type="Proteomes" id="UP000001399">
    <property type="component" value="Chromosome"/>
</dbReference>
<dbReference type="EMBL" id="CP002292">
    <property type="protein sequence ID" value="ADP71673.1"/>
    <property type="molecule type" value="Genomic_DNA"/>
</dbReference>
<organism evidence="1 2">
    <name type="scientific">Rhodomicrobium vannielii (strain ATCC 17100 / DSM 162 / LMG 4299 / NCIMB 10020 / ATH 3.1.1)</name>
    <dbReference type="NCBI Taxonomy" id="648757"/>
    <lineage>
        <taxon>Bacteria</taxon>
        <taxon>Pseudomonadati</taxon>
        <taxon>Pseudomonadota</taxon>
        <taxon>Alphaproteobacteria</taxon>
        <taxon>Hyphomicrobiales</taxon>
        <taxon>Hyphomicrobiaceae</taxon>
        <taxon>Rhodomicrobium</taxon>
    </lineage>
</organism>